<feature type="chain" id="PRO_5020196025" evidence="1">
    <location>
        <begin position="31"/>
        <end position="125"/>
    </location>
</feature>
<dbReference type="PANTHER" id="PTHR34386">
    <property type="entry name" value="GLUTAREDOXIN"/>
    <property type="match status" value="1"/>
</dbReference>
<feature type="signal peptide" evidence="1">
    <location>
        <begin position="1"/>
        <end position="30"/>
    </location>
</feature>
<proteinExistence type="predicted"/>
<dbReference type="SUPFAM" id="SSF52833">
    <property type="entry name" value="Thioredoxin-like"/>
    <property type="match status" value="1"/>
</dbReference>
<feature type="domain" description="Glutaredoxin" evidence="2">
    <location>
        <begin position="35"/>
        <end position="92"/>
    </location>
</feature>
<dbReference type="GO" id="GO:0045454">
    <property type="term" value="P:cell redox homeostasis"/>
    <property type="evidence" value="ECO:0007669"/>
    <property type="project" value="TreeGrafter"/>
</dbReference>
<dbReference type="RefSeq" id="WP_129353194.1">
    <property type="nucleotide sequence ID" value="NZ_CP026538.1"/>
</dbReference>
<sequence length="125" mass="13203">MPRIVFPALGRFAAACLVLAVLVAAVPARAAGPTVELYVTSWCPYCTKAKAYFDGKGIAYTVYDIDKDATANMRFKRYGGRGVPLVMINGRAVSGYSVAEFEKALAAPPLAPASAPSHPKIAVPQ</sequence>
<dbReference type="Proteomes" id="UP000293296">
    <property type="component" value="Chromosome"/>
</dbReference>
<dbReference type="AlphaFoldDB" id="A0A4P6HPP2"/>
<dbReference type="GO" id="GO:0009055">
    <property type="term" value="F:electron transfer activity"/>
    <property type="evidence" value="ECO:0007669"/>
    <property type="project" value="TreeGrafter"/>
</dbReference>
<accession>A0A4P6HPP2</accession>
<keyword evidence="1" id="KW-0732">Signal</keyword>
<dbReference type="CDD" id="cd02976">
    <property type="entry name" value="NrdH"/>
    <property type="match status" value="1"/>
</dbReference>
<reference evidence="3 4" key="1">
    <citation type="submission" date="2018-02" db="EMBL/GenBank/DDBJ databases">
        <title>Genome sequence of Desulfovibrio carbinolicus DSM 3852.</title>
        <authorList>
            <person name="Wilbanks E."/>
            <person name="Skennerton C.T."/>
            <person name="Orphan V.J."/>
        </authorList>
    </citation>
    <scope>NUCLEOTIDE SEQUENCE [LARGE SCALE GENOMIC DNA]</scope>
    <source>
        <strain evidence="3 4">DSM 3852</strain>
    </source>
</reference>
<keyword evidence="4" id="KW-1185">Reference proteome</keyword>
<dbReference type="EMBL" id="CP026538">
    <property type="protein sequence ID" value="QAZ68060.1"/>
    <property type="molecule type" value="Genomic_DNA"/>
</dbReference>
<dbReference type="PROSITE" id="PS51354">
    <property type="entry name" value="GLUTAREDOXIN_2"/>
    <property type="match status" value="1"/>
</dbReference>
<dbReference type="InterPro" id="IPR051548">
    <property type="entry name" value="Grx-like_ET"/>
</dbReference>
<dbReference type="InterPro" id="IPR002109">
    <property type="entry name" value="Glutaredoxin"/>
</dbReference>
<name>A0A4P6HPP2_9BACT</name>
<dbReference type="InterPro" id="IPR036249">
    <property type="entry name" value="Thioredoxin-like_sf"/>
</dbReference>
<organism evidence="3 4">
    <name type="scientific">Solidesulfovibrio carbinolicus</name>
    <dbReference type="NCBI Taxonomy" id="296842"/>
    <lineage>
        <taxon>Bacteria</taxon>
        <taxon>Pseudomonadati</taxon>
        <taxon>Thermodesulfobacteriota</taxon>
        <taxon>Desulfovibrionia</taxon>
        <taxon>Desulfovibrionales</taxon>
        <taxon>Desulfovibrionaceae</taxon>
        <taxon>Solidesulfovibrio</taxon>
    </lineage>
</organism>
<dbReference type="PANTHER" id="PTHR34386:SF1">
    <property type="entry name" value="GLUTAREDOXIN-LIKE PROTEIN NRDH"/>
    <property type="match status" value="1"/>
</dbReference>
<evidence type="ECO:0000313" key="4">
    <source>
        <dbReference type="Proteomes" id="UP000293296"/>
    </source>
</evidence>
<dbReference type="Pfam" id="PF00462">
    <property type="entry name" value="Glutaredoxin"/>
    <property type="match status" value="1"/>
</dbReference>
<dbReference type="OrthoDB" id="9814618at2"/>
<evidence type="ECO:0000313" key="3">
    <source>
        <dbReference type="EMBL" id="QAZ68060.1"/>
    </source>
</evidence>
<evidence type="ECO:0000256" key="1">
    <source>
        <dbReference type="SAM" id="SignalP"/>
    </source>
</evidence>
<dbReference type="KEGG" id="dcb:C3Y92_12815"/>
<dbReference type="Gene3D" id="3.40.30.10">
    <property type="entry name" value="Glutaredoxin"/>
    <property type="match status" value="1"/>
</dbReference>
<protein>
    <submittedName>
        <fullName evidence="3">NrdH-redoxin</fullName>
    </submittedName>
</protein>
<gene>
    <name evidence="3" type="ORF">C3Y92_12815</name>
</gene>
<evidence type="ECO:0000259" key="2">
    <source>
        <dbReference type="Pfam" id="PF00462"/>
    </source>
</evidence>